<protein>
    <submittedName>
        <fullName evidence="4">1,2-diacylglycerol 3-glucosyltransferase</fullName>
        <ecNumber evidence="4">2.4.1.157</ecNumber>
    </submittedName>
</protein>
<dbReference type="PATRIC" id="fig|1303518.3.peg.2264"/>
<keyword evidence="5" id="KW-1185">Reference proteome</keyword>
<dbReference type="InterPro" id="IPR001296">
    <property type="entry name" value="Glyco_trans_1"/>
</dbReference>
<evidence type="ECO:0000259" key="2">
    <source>
        <dbReference type="Pfam" id="PF00534"/>
    </source>
</evidence>
<dbReference type="InterPro" id="IPR028098">
    <property type="entry name" value="Glyco_trans_4-like_N"/>
</dbReference>
<dbReference type="InParanoid" id="S0EZ56"/>
<dbReference type="GO" id="GO:0016757">
    <property type="term" value="F:glycosyltransferase activity"/>
    <property type="evidence" value="ECO:0007669"/>
    <property type="project" value="UniProtKB-KW"/>
</dbReference>
<gene>
    <name evidence="4" type="ORF">CCALI_02181</name>
</gene>
<proteinExistence type="predicted"/>
<dbReference type="SUPFAM" id="SSF53756">
    <property type="entry name" value="UDP-Glycosyltransferase/glycogen phosphorylase"/>
    <property type="match status" value="1"/>
</dbReference>
<dbReference type="PANTHER" id="PTHR45947:SF3">
    <property type="entry name" value="SULFOQUINOVOSYL TRANSFERASE SQD2"/>
    <property type="match status" value="1"/>
</dbReference>
<evidence type="ECO:0000313" key="5">
    <source>
        <dbReference type="Proteomes" id="UP000014227"/>
    </source>
</evidence>
<dbReference type="EC" id="2.4.1.157" evidence="4"/>
<dbReference type="PANTHER" id="PTHR45947">
    <property type="entry name" value="SULFOQUINOVOSYL TRANSFERASE SQD2"/>
    <property type="match status" value="1"/>
</dbReference>
<evidence type="ECO:0000256" key="1">
    <source>
        <dbReference type="SAM" id="MobiDB-lite"/>
    </source>
</evidence>
<dbReference type="Proteomes" id="UP000014227">
    <property type="component" value="Chromosome I"/>
</dbReference>
<dbReference type="Pfam" id="PF13439">
    <property type="entry name" value="Glyco_transf_4"/>
    <property type="match status" value="1"/>
</dbReference>
<dbReference type="Pfam" id="PF00534">
    <property type="entry name" value="Glycos_transf_1"/>
    <property type="match status" value="1"/>
</dbReference>
<dbReference type="OrthoDB" id="9802525at2"/>
<dbReference type="Gene3D" id="3.40.50.2000">
    <property type="entry name" value="Glycogen Phosphorylase B"/>
    <property type="match status" value="2"/>
</dbReference>
<dbReference type="AlphaFoldDB" id="S0EZ56"/>
<dbReference type="FunCoup" id="S0EZ56">
    <property type="interactions" value="1"/>
</dbReference>
<organism evidence="4 5">
    <name type="scientific">Chthonomonas calidirosea (strain DSM 23976 / ICMP 18418 / T49)</name>
    <dbReference type="NCBI Taxonomy" id="1303518"/>
    <lineage>
        <taxon>Bacteria</taxon>
        <taxon>Bacillati</taxon>
        <taxon>Armatimonadota</taxon>
        <taxon>Chthonomonadia</taxon>
        <taxon>Chthonomonadales</taxon>
        <taxon>Chthonomonadaceae</taxon>
        <taxon>Chthonomonas</taxon>
    </lineage>
</organism>
<dbReference type="EMBL" id="HF951689">
    <property type="protein sequence ID" value="CCW35988.1"/>
    <property type="molecule type" value="Genomic_DNA"/>
</dbReference>
<reference evidence="5" key="1">
    <citation type="submission" date="2013-03" db="EMBL/GenBank/DDBJ databases">
        <title>Genome sequence of Chthonomonas calidirosea, the first sequenced genome from the Armatimonadetes phylum (formally candidate division OP10).</title>
        <authorList>
            <person name="Lee K.C.Y."/>
            <person name="Morgan X.C."/>
            <person name="Dunfield P.F."/>
            <person name="Tamas I."/>
            <person name="Houghton K.M."/>
            <person name="Vyssotski M."/>
            <person name="Ryan J.L.J."/>
            <person name="Lagutin K."/>
            <person name="McDonald I.R."/>
            <person name="Stott M.B."/>
        </authorList>
    </citation>
    <scope>NUCLEOTIDE SEQUENCE [LARGE SCALE GENOMIC DNA]</scope>
    <source>
        <strain evidence="5">DSM 23976 / ICMP 18418 / T49</strain>
    </source>
</reference>
<dbReference type="HOGENOM" id="CLU_009583_2_0_0"/>
<name>S0EZ56_CHTCT</name>
<dbReference type="RefSeq" id="WP_016483509.1">
    <property type="nucleotide sequence ID" value="NC_021487.1"/>
</dbReference>
<sequence>MSNQAAPHSQVNVQDTGLQQPRTWRIGMFSESFAPVRNGVTISLLTLTQELRAQGHYVCIFAPAHSQQPPDEPDVMRFPSFVSIFNRGYPLAYPFWPRIVLSSQFADLRLDIVHTHTPFVLGLTGARLALSHHVPLVSTFHTLYWQYAHYMPFLPEGVTNTLLDLYLPWYYNHCSCIICPSKVTENALRSIGVNRPITIIPTGIPLPPEAQLQGEAVQRARQRLEVPENTSLLLYVGRLASEKNVMWLLEVFQRVHAAYPNAVLAFVGEGPLQPSLIARAQELGLAEFVRFPGPIPRNELDAIYAAADVFCFPSSTETQGLVVGEARAAGLPSVVVNAGGAPETVSEGEDGFVVPVGDAEAFADRALRLLTDRALAERMRRAARRNASRYTPSQMAQKVLEVYAEARRLSPPPRMPEPEVMPHGPDWEAQEALYEDASGNASTPTSKGEPMDITSHP</sequence>
<dbReference type="eggNOG" id="COG0438">
    <property type="taxonomic scope" value="Bacteria"/>
</dbReference>
<feature type="region of interest" description="Disordered" evidence="1">
    <location>
        <begin position="409"/>
        <end position="457"/>
    </location>
</feature>
<dbReference type="KEGG" id="ccz:CCALI_02181"/>
<dbReference type="STRING" id="454171.CP488_01912"/>
<feature type="domain" description="Glycosyltransferase subfamily 4-like N-terminal" evidence="3">
    <location>
        <begin position="38"/>
        <end position="205"/>
    </location>
</feature>
<evidence type="ECO:0000313" key="4">
    <source>
        <dbReference type="EMBL" id="CCW35988.1"/>
    </source>
</evidence>
<keyword evidence="4" id="KW-0328">Glycosyltransferase</keyword>
<feature type="domain" description="Glycosyl transferase family 1" evidence="2">
    <location>
        <begin position="219"/>
        <end position="385"/>
    </location>
</feature>
<evidence type="ECO:0000259" key="3">
    <source>
        <dbReference type="Pfam" id="PF13439"/>
    </source>
</evidence>
<accession>S0EZ56</accession>
<dbReference type="InterPro" id="IPR050194">
    <property type="entry name" value="Glycosyltransferase_grp1"/>
</dbReference>
<keyword evidence="4" id="KW-0808">Transferase</keyword>